<feature type="transmembrane region" description="Helical" evidence="4">
    <location>
        <begin position="314"/>
        <end position="332"/>
    </location>
</feature>
<dbReference type="EMBL" id="MLFR01000002">
    <property type="protein sequence ID" value="ORM71184.1"/>
    <property type="molecule type" value="Genomic_DNA"/>
</dbReference>
<evidence type="ECO:0000259" key="5">
    <source>
        <dbReference type="PROSITE" id="PS50850"/>
    </source>
</evidence>
<feature type="transmembrane region" description="Helical" evidence="4">
    <location>
        <begin position="67"/>
        <end position="89"/>
    </location>
</feature>
<accession>A0A1X1D3H6</accession>
<keyword evidence="2 4" id="KW-1133">Transmembrane helix</keyword>
<reference evidence="6 7" key="1">
    <citation type="journal article" date="2017" name="Antonie Van Leeuwenhoek">
        <title>Phylogenomic resolution of the bacterial genus Pantoea and its relationship with Erwinia and Tatumella.</title>
        <authorList>
            <person name="Palmer M."/>
            <person name="Steenkamp E.T."/>
            <person name="Coetzee M.P."/>
            <person name="Chan W.Y."/>
            <person name="van Zyl E."/>
            <person name="De Maayer P."/>
            <person name="Coutinho T.A."/>
            <person name="Blom J."/>
            <person name="Smits T.H."/>
            <person name="Duffy B."/>
            <person name="Venter S.N."/>
        </authorList>
    </citation>
    <scope>NUCLEOTIDE SEQUENCE [LARGE SCALE GENOMIC DNA]</scope>
    <source>
        <strain evidence="6 7">LMG 26275</strain>
    </source>
</reference>
<evidence type="ECO:0000256" key="3">
    <source>
        <dbReference type="ARBA" id="ARBA00023136"/>
    </source>
</evidence>
<keyword evidence="1 4" id="KW-0812">Transmembrane</keyword>
<protein>
    <recommendedName>
        <fullName evidence="5">Major facilitator superfamily (MFS) profile domain-containing protein</fullName>
    </recommendedName>
</protein>
<feature type="transmembrane region" description="Helical" evidence="4">
    <location>
        <begin position="101"/>
        <end position="119"/>
    </location>
</feature>
<evidence type="ECO:0000256" key="1">
    <source>
        <dbReference type="ARBA" id="ARBA00022692"/>
    </source>
</evidence>
<dbReference type="GO" id="GO:0022857">
    <property type="term" value="F:transmembrane transporter activity"/>
    <property type="evidence" value="ECO:0007669"/>
    <property type="project" value="InterPro"/>
</dbReference>
<sequence>MADRFNSDTLNKNVIKNETDMPPVKWTYVLVWTLSQVGLWAAVMTPASVGLALRIGDIDPLNKDANYALVSGIGALIAVISNYAFGYLSDRTYCRYGMRRPYILFGAIGTFIGSFLMGIGETIPAIFVGWIIVQISANATLTTLLSVLTDRVPQHQRGITSGFAGMSRQSGILLGTFTIKMLPDSPVLIFMIPAAFFIFFICLFVFTFSDKVLERRSAKRASVKEMASLFSVIKRRISSDHSFGYALLSFFLINCTIGVTQTYLVYFAQDYVHVSRQNLPGVVFIGATILNLVSCIMAPIAGYIADRLGARRKVYSFAPVFMACGVVILLALQNLEGYYLGLLLIAIGFGFFEGLFVAIATSATIDSTTIGADLGIVNMAMTLPSVLLTITSAILLAAGVGMNYIVLFGGAGILSVLSLFVIKNIRSHKEPNPHAISEPFNSGELEAD</sequence>
<gene>
    <name evidence="6" type="ORF">HA51_04720</name>
</gene>
<feature type="domain" description="Major facilitator superfamily (MFS) profile" evidence="5">
    <location>
        <begin position="1"/>
        <end position="427"/>
    </location>
</feature>
<feature type="transmembrane region" description="Helical" evidence="4">
    <location>
        <begin position="243"/>
        <end position="267"/>
    </location>
</feature>
<dbReference type="InterPro" id="IPR011701">
    <property type="entry name" value="MFS"/>
</dbReference>
<comment type="caution">
    <text evidence="6">The sequence shown here is derived from an EMBL/GenBank/DDBJ whole genome shotgun (WGS) entry which is preliminary data.</text>
</comment>
<evidence type="ECO:0000256" key="4">
    <source>
        <dbReference type="SAM" id="Phobius"/>
    </source>
</evidence>
<dbReference type="PANTHER" id="PTHR23528:SF1">
    <property type="entry name" value="MAJOR FACILITATOR SUPERFAMILY (MFS) PROFILE DOMAIN-CONTAINING PROTEIN"/>
    <property type="match status" value="1"/>
</dbReference>
<dbReference type="PROSITE" id="PS50850">
    <property type="entry name" value="MFS"/>
    <property type="match status" value="1"/>
</dbReference>
<dbReference type="AlphaFoldDB" id="A0A1X1D3H6"/>
<dbReference type="OrthoDB" id="7584869at2"/>
<feature type="transmembrane region" description="Helical" evidence="4">
    <location>
        <begin position="188"/>
        <end position="209"/>
    </location>
</feature>
<evidence type="ECO:0000256" key="2">
    <source>
        <dbReference type="ARBA" id="ARBA00022989"/>
    </source>
</evidence>
<dbReference type="Proteomes" id="UP000193558">
    <property type="component" value="Unassembled WGS sequence"/>
</dbReference>
<feature type="transmembrane region" description="Helical" evidence="4">
    <location>
        <begin position="404"/>
        <end position="422"/>
    </location>
</feature>
<dbReference type="Pfam" id="PF07690">
    <property type="entry name" value="MFS_1"/>
    <property type="match status" value="1"/>
</dbReference>
<keyword evidence="3 4" id="KW-0472">Membrane</keyword>
<dbReference type="PANTHER" id="PTHR23528">
    <property type="match status" value="1"/>
</dbReference>
<feature type="transmembrane region" description="Helical" evidence="4">
    <location>
        <begin position="279"/>
        <end position="302"/>
    </location>
</feature>
<organism evidence="6 7">
    <name type="scientific">Pantoea rwandensis</name>
    <dbReference type="NCBI Taxonomy" id="1076550"/>
    <lineage>
        <taxon>Bacteria</taxon>
        <taxon>Pseudomonadati</taxon>
        <taxon>Pseudomonadota</taxon>
        <taxon>Gammaproteobacteria</taxon>
        <taxon>Enterobacterales</taxon>
        <taxon>Erwiniaceae</taxon>
        <taxon>Pantoea</taxon>
    </lineage>
</organism>
<dbReference type="RefSeq" id="WP_084932501.1">
    <property type="nucleotide sequence ID" value="NZ_MLFR01000002.1"/>
</dbReference>
<dbReference type="Gene3D" id="1.20.1250.20">
    <property type="entry name" value="MFS general substrate transporter like domains"/>
    <property type="match status" value="2"/>
</dbReference>
<evidence type="ECO:0000313" key="7">
    <source>
        <dbReference type="Proteomes" id="UP000193558"/>
    </source>
</evidence>
<feature type="transmembrane region" description="Helical" evidence="4">
    <location>
        <begin position="338"/>
        <end position="363"/>
    </location>
</feature>
<proteinExistence type="predicted"/>
<name>A0A1X1D3H6_9GAMM</name>
<dbReference type="InterPro" id="IPR036259">
    <property type="entry name" value="MFS_trans_sf"/>
</dbReference>
<feature type="transmembrane region" description="Helical" evidence="4">
    <location>
        <begin position="375"/>
        <end position="398"/>
    </location>
</feature>
<dbReference type="InterPro" id="IPR020846">
    <property type="entry name" value="MFS_dom"/>
</dbReference>
<feature type="transmembrane region" description="Helical" evidence="4">
    <location>
        <begin position="26"/>
        <end position="47"/>
    </location>
</feature>
<dbReference type="SUPFAM" id="SSF103473">
    <property type="entry name" value="MFS general substrate transporter"/>
    <property type="match status" value="1"/>
</dbReference>
<evidence type="ECO:0000313" key="6">
    <source>
        <dbReference type="EMBL" id="ORM71184.1"/>
    </source>
</evidence>